<keyword evidence="5" id="KW-0479">Metal-binding</keyword>
<dbReference type="PANTHER" id="PTHR11905:SF159">
    <property type="entry name" value="ADAM METALLOPROTEASE"/>
    <property type="match status" value="1"/>
</dbReference>
<feature type="domain" description="Peptidase M12B" evidence="7">
    <location>
        <begin position="177"/>
        <end position="404"/>
    </location>
</feature>
<evidence type="ECO:0000313" key="8">
    <source>
        <dbReference type="EMBL" id="JAP86340.1"/>
    </source>
</evidence>
<dbReference type="AlphaFoldDB" id="A0A131Z6E6"/>
<evidence type="ECO:0000259" key="7">
    <source>
        <dbReference type="PROSITE" id="PS50215"/>
    </source>
</evidence>
<keyword evidence="2" id="KW-0378">Hydrolase</keyword>
<evidence type="ECO:0000256" key="6">
    <source>
        <dbReference type="SAM" id="SignalP"/>
    </source>
</evidence>
<feature type="binding site" evidence="5">
    <location>
        <position position="336"/>
    </location>
    <ligand>
        <name>Zn(2+)</name>
        <dbReference type="ChEBI" id="CHEBI:29105"/>
        <note>catalytic</note>
    </ligand>
</feature>
<dbReference type="PANTHER" id="PTHR11905">
    <property type="entry name" value="ADAM A DISINTEGRIN AND METALLOPROTEASE DOMAIN"/>
    <property type="match status" value="1"/>
</dbReference>
<dbReference type="EMBL" id="GEDV01002217">
    <property type="protein sequence ID" value="JAP86340.1"/>
    <property type="molecule type" value="Transcribed_RNA"/>
</dbReference>
<sequence>MILNLMTWFVLSLMAVHDNTAMKIVYPQMLESRAEDGLKIVKISDDITLTLRPSSIFSEEFFIHSSRDGVPIAYHMSGPEMEKTLYHDEERMASVHLSDEDGISIEGILGDTLRIKPMEGMERSADGYVPHTLYEVNYDNERSDRNDDYAVPRPNATAVTPESRLIFNTGLRLPVLIHPEVYVVVDYTICRAMKFKLKRIARYTAIMFNSANLRYRSMVQPRVQLTVVGITVTKAPSEEPYMVEVNGYTATRNILYGATIEKFKDYVALQSYFYSADVIWLLTGKNMSRWENKKLIGNSGGFAYMAGVCTKWKVGMTEERYGSYYGVFVLAHELAHSLGCAHDGDGAGSWPAGHIGSADCSYDDGYMMSYRYKTPNMYRFSLCCQREVLNIYNRPQYECLILKNSVKTSIFSSKLPGEVSSRTTYCKQVYSTFTYVEADKKYDMSRCIVKCYISRKGDNMLIGAVDGVHCGTKKVCVLGNCTSKSEIDKAE</sequence>
<name>A0A131Z6E6_RHIAP</name>
<feature type="chain" id="PRO_5007286927" evidence="6">
    <location>
        <begin position="22"/>
        <end position="491"/>
    </location>
</feature>
<evidence type="ECO:0000256" key="3">
    <source>
        <dbReference type="ARBA" id="ARBA00022833"/>
    </source>
</evidence>
<keyword evidence="6" id="KW-0732">Signal</keyword>
<proteinExistence type="predicted"/>
<dbReference type="InterPro" id="IPR034030">
    <property type="entry name" value="ZnMc_salivary_gland_MPs"/>
</dbReference>
<dbReference type="GO" id="GO:0006509">
    <property type="term" value="P:membrane protein ectodomain proteolysis"/>
    <property type="evidence" value="ECO:0007669"/>
    <property type="project" value="TreeGrafter"/>
</dbReference>
<evidence type="ECO:0000256" key="5">
    <source>
        <dbReference type="PROSITE-ProRule" id="PRU00276"/>
    </source>
</evidence>
<dbReference type="SUPFAM" id="SSF55486">
    <property type="entry name" value="Metalloproteases ('zincins'), catalytic domain"/>
    <property type="match status" value="1"/>
</dbReference>
<dbReference type="Gene3D" id="3.40.390.10">
    <property type="entry name" value="Collagenase (Catalytic Domain)"/>
    <property type="match status" value="1"/>
</dbReference>
<evidence type="ECO:0000256" key="2">
    <source>
        <dbReference type="ARBA" id="ARBA00022801"/>
    </source>
</evidence>
<feature type="binding site" evidence="5">
    <location>
        <position position="342"/>
    </location>
    <ligand>
        <name>Zn(2+)</name>
        <dbReference type="ChEBI" id="CHEBI:29105"/>
        <note>catalytic</note>
    </ligand>
</feature>
<dbReference type="InterPro" id="IPR024079">
    <property type="entry name" value="MetalloPept_cat_dom_sf"/>
</dbReference>
<comment type="caution">
    <text evidence="5">Lacks conserved residue(s) required for the propagation of feature annotation.</text>
</comment>
<organism evidence="8">
    <name type="scientific">Rhipicephalus appendiculatus</name>
    <name type="common">Brown ear tick</name>
    <dbReference type="NCBI Taxonomy" id="34631"/>
    <lineage>
        <taxon>Eukaryota</taxon>
        <taxon>Metazoa</taxon>
        <taxon>Ecdysozoa</taxon>
        <taxon>Arthropoda</taxon>
        <taxon>Chelicerata</taxon>
        <taxon>Arachnida</taxon>
        <taxon>Acari</taxon>
        <taxon>Parasitiformes</taxon>
        <taxon>Ixodida</taxon>
        <taxon>Ixodoidea</taxon>
        <taxon>Ixodidae</taxon>
        <taxon>Rhipicephalinae</taxon>
        <taxon>Rhipicephalus</taxon>
        <taxon>Rhipicephalus</taxon>
    </lineage>
</organism>
<dbReference type="InterPro" id="IPR001590">
    <property type="entry name" value="Peptidase_M12B"/>
</dbReference>
<feature type="active site" evidence="5">
    <location>
        <position position="333"/>
    </location>
</feature>
<reference evidence="8" key="1">
    <citation type="journal article" date="2016" name="Ticks Tick Borne Dis.">
        <title>De novo assembly and annotation of the salivary gland transcriptome of Rhipicephalus appendiculatus male and female ticks during blood feeding.</title>
        <authorList>
            <person name="de Castro M.H."/>
            <person name="de Klerk D."/>
            <person name="Pienaar R."/>
            <person name="Latif A.A."/>
            <person name="Rees D.J."/>
            <person name="Mans B.J."/>
        </authorList>
    </citation>
    <scope>NUCLEOTIDE SEQUENCE</scope>
    <source>
        <tissue evidence="8">Salivary glands</tissue>
    </source>
</reference>
<dbReference type="Pfam" id="PF13688">
    <property type="entry name" value="Reprolysin_5"/>
    <property type="match status" value="1"/>
</dbReference>
<protein>
    <submittedName>
        <fullName evidence="8">Reprolysin</fullName>
    </submittedName>
</protein>
<dbReference type="Gene3D" id="3.40.1620.60">
    <property type="match status" value="1"/>
</dbReference>
<keyword evidence="4" id="KW-0482">Metalloprotease</keyword>
<feature type="binding site" evidence="5">
    <location>
        <position position="332"/>
    </location>
    <ligand>
        <name>Zn(2+)</name>
        <dbReference type="ChEBI" id="CHEBI:29105"/>
        <note>catalytic</note>
    </ligand>
</feature>
<dbReference type="PROSITE" id="PS50215">
    <property type="entry name" value="ADAM_MEPRO"/>
    <property type="match status" value="1"/>
</dbReference>
<dbReference type="CDD" id="cd04272">
    <property type="entry name" value="ZnMc_salivary_gland_MPs"/>
    <property type="match status" value="1"/>
</dbReference>
<feature type="signal peptide" evidence="6">
    <location>
        <begin position="1"/>
        <end position="21"/>
    </location>
</feature>
<keyword evidence="1" id="KW-0645">Protease</keyword>
<evidence type="ECO:0000256" key="1">
    <source>
        <dbReference type="ARBA" id="ARBA00022670"/>
    </source>
</evidence>
<keyword evidence="3 5" id="KW-0862">Zinc</keyword>
<dbReference type="GO" id="GO:0046872">
    <property type="term" value="F:metal ion binding"/>
    <property type="evidence" value="ECO:0007669"/>
    <property type="project" value="UniProtKB-KW"/>
</dbReference>
<accession>A0A131Z6E6</accession>
<evidence type="ECO:0000256" key="4">
    <source>
        <dbReference type="ARBA" id="ARBA00023049"/>
    </source>
</evidence>
<dbReference type="GO" id="GO:0004222">
    <property type="term" value="F:metalloendopeptidase activity"/>
    <property type="evidence" value="ECO:0007669"/>
    <property type="project" value="InterPro"/>
</dbReference>